<feature type="compositionally biased region" description="Low complexity" evidence="9">
    <location>
        <begin position="1"/>
        <end position="20"/>
    </location>
</feature>
<feature type="compositionally biased region" description="Basic residues" evidence="9">
    <location>
        <begin position="210"/>
        <end position="226"/>
    </location>
</feature>
<keyword evidence="7" id="KW-0963">Cytoplasm</keyword>
<keyword evidence="12" id="KW-1185">Reference proteome</keyword>
<evidence type="ECO:0000256" key="6">
    <source>
        <dbReference type="ARBA" id="ARBA00023175"/>
    </source>
</evidence>
<evidence type="ECO:0000256" key="4">
    <source>
        <dbReference type="ARBA" id="ARBA00022840"/>
    </source>
</evidence>
<organism evidence="11 12">
    <name type="scientific">Anser brachyrhynchus</name>
    <name type="common">Pink-footed goose</name>
    <dbReference type="NCBI Taxonomy" id="132585"/>
    <lineage>
        <taxon>Eukaryota</taxon>
        <taxon>Metazoa</taxon>
        <taxon>Chordata</taxon>
        <taxon>Craniata</taxon>
        <taxon>Vertebrata</taxon>
        <taxon>Euteleostomi</taxon>
        <taxon>Archelosauria</taxon>
        <taxon>Archosauria</taxon>
        <taxon>Dinosauria</taxon>
        <taxon>Saurischia</taxon>
        <taxon>Theropoda</taxon>
        <taxon>Coelurosauria</taxon>
        <taxon>Aves</taxon>
        <taxon>Neognathae</taxon>
        <taxon>Galloanserae</taxon>
        <taxon>Anseriformes</taxon>
        <taxon>Anatidae</taxon>
        <taxon>Anserinae</taxon>
        <taxon>Anser</taxon>
    </lineage>
</organism>
<comment type="subcellular location">
    <subcellularLocation>
        <location evidence="1">Cytoplasm</location>
        <location evidence="1">Cytoskeleton</location>
    </subcellularLocation>
</comment>
<dbReference type="Proteomes" id="UP000694426">
    <property type="component" value="Unplaced"/>
</dbReference>
<feature type="compositionally biased region" description="Polar residues" evidence="9">
    <location>
        <begin position="110"/>
        <end position="130"/>
    </location>
</feature>
<dbReference type="GeneTree" id="ENSGT00940000160989"/>
<evidence type="ECO:0000256" key="9">
    <source>
        <dbReference type="SAM" id="MobiDB-lite"/>
    </source>
</evidence>
<comment type="caution">
    <text evidence="8">Lacks conserved residue(s) required for the propagation of feature annotation.</text>
</comment>
<name>A0A8B9BZQ6_9AVES</name>
<dbReference type="Ensembl" id="ENSABRT00000017227.1">
    <property type="protein sequence ID" value="ENSABRP00000012026.1"/>
    <property type="gene ID" value="ENSABRG00000010807.1"/>
</dbReference>
<dbReference type="InterPro" id="IPR027640">
    <property type="entry name" value="Kinesin-like_fam"/>
</dbReference>
<dbReference type="InterPro" id="IPR036961">
    <property type="entry name" value="Kinesin_motor_dom_sf"/>
</dbReference>
<feature type="compositionally biased region" description="Gly residues" evidence="9">
    <location>
        <begin position="33"/>
        <end position="44"/>
    </location>
</feature>
<evidence type="ECO:0000256" key="8">
    <source>
        <dbReference type="PROSITE-ProRule" id="PRU00283"/>
    </source>
</evidence>
<dbReference type="Pfam" id="PF00225">
    <property type="entry name" value="Kinesin"/>
    <property type="match status" value="2"/>
</dbReference>
<dbReference type="PROSITE" id="PS50067">
    <property type="entry name" value="KINESIN_MOTOR_2"/>
    <property type="match status" value="1"/>
</dbReference>
<dbReference type="InterPro" id="IPR001752">
    <property type="entry name" value="Kinesin_motor_dom"/>
</dbReference>
<keyword evidence="4" id="KW-0067">ATP-binding</keyword>
<feature type="compositionally biased region" description="Low complexity" evidence="9">
    <location>
        <begin position="192"/>
        <end position="203"/>
    </location>
</feature>
<feature type="region of interest" description="Disordered" evidence="9">
    <location>
        <begin position="493"/>
        <end position="629"/>
    </location>
</feature>
<keyword evidence="2" id="KW-0493">Microtubule</keyword>
<feature type="compositionally biased region" description="Basic and acidic residues" evidence="9">
    <location>
        <begin position="603"/>
        <end position="619"/>
    </location>
</feature>
<evidence type="ECO:0000259" key="10">
    <source>
        <dbReference type="PROSITE" id="PS50067"/>
    </source>
</evidence>
<evidence type="ECO:0000256" key="2">
    <source>
        <dbReference type="ARBA" id="ARBA00022701"/>
    </source>
</evidence>
<evidence type="ECO:0000256" key="3">
    <source>
        <dbReference type="ARBA" id="ARBA00022741"/>
    </source>
</evidence>
<dbReference type="PANTHER" id="PTHR47968">
    <property type="entry name" value="CENTROMERE PROTEIN E"/>
    <property type="match status" value="1"/>
</dbReference>
<dbReference type="GO" id="GO:0007018">
    <property type="term" value="P:microtubule-based movement"/>
    <property type="evidence" value="ECO:0007669"/>
    <property type="project" value="InterPro"/>
</dbReference>
<keyword evidence="7" id="KW-0206">Cytoskeleton</keyword>
<keyword evidence="3" id="KW-0547">Nucleotide-binding</keyword>
<evidence type="ECO:0000313" key="11">
    <source>
        <dbReference type="Ensembl" id="ENSABRP00000012026.1"/>
    </source>
</evidence>
<keyword evidence="5" id="KW-0175">Coiled coil</keyword>
<dbReference type="Gene3D" id="3.40.850.10">
    <property type="entry name" value="Kinesin motor domain"/>
    <property type="match status" value="1"/>
</dbReference>
<feature type="compositionally biased region" description="Low complexity" evidence="9">
    <location>
        <begin position="280"/>
        <end position="300"/>
    </location>
</feature>
<evidence type="ECO:0000256" key="1">
    <source>
        <dbReference type="ARBA" id="ARBA00004245"/>
    </source>
</evidence>
<dbReference type="GO" id="GO:0005524">
    <property type="term" value="F:ATP binding"/>
    <property type="evidence" value="ECO:0007669"/>
    <property type="project" value="UniProtKB-KW"/>
</dbReference>
<evidence type="ECO:0000256" key="5">
    <source>
        <dbReference type="ARBA" id="ARBA00023054"/>
    </source>
</evidence>
<protein>
    <recommendedName>
        <fullName evidence="10">Kinesin motor domain-containing protein</fullName>
    </recommendedName>
</protein>
<feature type="compositionally biased region" description="Pro residues" evidence="9">
    <location>
        <begin position="76"/>
        <end position="86"/>
    </location>
</feature>
<evidence type="ECO:0000313" key="12">
    <source>
        <dbReference type="Proteomes" id="UP000694426"/>
    </source>
</evidence>
<dbReference type="PANTHER" id="PTHR47968:SF13">
    <property type="entry name" value="KINESIN-LIKE PROTEIN KIF19 ISOFORM X1"/>
    <property type="match status" value="1"/>
</dbReference>
<dbReference type="SMART" id="SM00129">
    <property type="entry name" value="KISc"/>
    <property type="match status" value="1"/>
</dbReference>
<dbReference type="GO" id="GO:0005874">
    <property type="term" value="C:microtubule"/>
    <property type="evidence" value="ECO:0007669"/>
    <property type="project" value="UniProtKB-KW"/>
</dbReference>
<dbReference type="SUPFAM" id="SSF52540">
    <property type="entry name" value="P-loop containing nucleoside triphosphate hydrolases"/>
    <property type="match status" value="1"/>
</dbReference>
<feature type="compositionally biased region" description="Low complexity" evidence="9">
    <location>
        <begin position="554"/>
        <end position="575"/>
    </location>
</feature>
<dbReference type="GO" id="GO:0008017">
    <property type="term" value="F:microtubule binding"/>
    <property type="evidence" value="ECO:0007669"/>
    <property type="project" value="InterPro"/>
</dbReference>
<comment type="similarity">
    <text evidence="8">Belongs to the TRAFAC class myosin-kinesin ATPase superfamily. Kinesin family.</text>
</comment>
<feature type="compositionally biased region" description="Pro residues" evidence="9">
    <location>
        <begin position="172"/>
        <end position="185"/>
    </location>
</feature>
<feature type="domain" description="Kinesin motor" evidence="10">
    <location>
        <begin position="349"/>
        <end position="461"/>
    </location>
</feature>
<keyword evidence="6" id="KW-0505">Motor protein</keyword>
<dbReference type="AlphaFoldDB" id="A0A8B9BZQ6"/>
<feature type="region of interest" description="Disordered" evidence="9">
    <location>
        <begin position="1"/>
        <end position="314"/>
    </location>
</feature>
<evidence type="ECO:0000256" key="7">
    <source>
        <dbReference type="ARBA" id="ARBA00023212"/>
    </source>
</evidence>
<dbReference type="GO" id="GO:0003777">
    <property type="term" value="F:microtubule motor activity"/>
    <property type="evidence" value="ECO:0007669"/>
    <property type="project" value="InterPro"/>
</dbReference>
<dbReference type="InterPro" id="IPR027417">
    <property type="entry name" value="P-loop_NTPase"/>
</dbReference>
<sequence>MMSRAPAAPGSSATSSTQPSTPRPPRCVPRGWQGTGTWGWGHGVGQQDVPRGRSPSHRRLCTVPPPAASLRASSPAPTPPSSPTAPPAAGRPTPCWALTASLASVPAPWETSSRPSRTPAGTRSTRSPCPTSRCGGGSRDVPSPTRAGDSERHSPKLGASPPGVPRRRTLCVPPPRGTCPAPTAPPDLQRDAAGPAEPLAGLPGAAGGRPGHRPGGRPHRGLGHQRRGGEAGGARGSRGAAIPPFARCCPSAPGRAAAGEGEPAAEAGAHGRQRHVVALPRRAAGHRAAAAPRHGAAPRAAPHDRPGRLRAGSTGTTPPWGMQGWEAPGLVFLVFFFARLFPLPSFPLAQTQNRGQRMKEGAHINRSLLALGNCIEALSSARGSKYINYRDSKLTRLLKVRRGPGGGLGCCPPAPLSSALRGQDSLGGKSRTVMIAHISPASTAFEESRSTLAYADRAKSIRTKVRHNLLSASCCVAQCGGTVANLRRDILHPDSQQDSEPAPGKRRDIHYVQGTPSPCRAPPDPQSSVLTPRVPSPGPAGPPAGGAARCLPQAGGPAPAPAAAGGHGAARTAGGIPAPPRPLPLGAEGTAVGQGGAEGAGWSRRDPEELGHGGREVRCTRTTRRGRGT</sequence>
<feature type="compositionally biased region" description="Low complexity" evidence="9">
    <location>
        <begin position="252"/>
        <end position="270"/>
    </location>
</feature>
<proteinExistence type="inferred from homology"/>
<reference evidence="11" key="1">
    <citation type="submission" date="2025-08" db="UniProtKB">
        <authorList>
            <consortium name="Ensembl"/>
        </authorList>
    </citation>
    <scope>IDENTIFICATION</scope>
</reference>
<accession>A0A8B9BZQ6</accession>
<reference evidence="11" key="2">
    <citation type="submission" date="2025-09" db="UniProtKB">
        <authorList>
            <consortium name="Ensembl"/>
        </authorList>
    </citation>
    <scope>IDENTIFICATION</scope>
</reference>